<dbReference type="GO" id="GO:0043565">
    <property type="term" value="F:sequence-specific DNA binding"/>
    <property type="evidence" value="ECO:0007669"/>
    <property type="project" value="InterPro"/>
</dbReference>
<dbReference type="PROSITE" id="PS01124">
    <property type="entry name" value="HTH_ARAC_FAMILY_2"/>
    <property type="match status" value="1"/>
</dbReference>
<keyword evidence="3" id="KW-0804">Transcription</keyword>
<dbReference type="AlphaFoldDB" id="A0A4P8XGV4"/>
<dbReference type="Gene3D" id="2.60.120.10">
    <property type="entry name" value="Jelly Rolls"/>
    <property type="match status" value="1"/>
</dbReference>
<evidence type="ECO:0000259" key="4">
    <source>
        <dbReference type="PROSITE" id="PS01124"/>
    </source>
</evidence>
<dbReference type="Gene3D" id="1.10.10.60">
    <property type="entry name" value="Homeodomain-like"/>
    <property type="match status" value="2"/>
</dbReference>
<reference evidence="5 6" key="1">
    <citation type="submission" date="2019-05" db="EMBL/GenBank/DDBJ databases">
        <authorList>
            <person name="Chen C."/>
        </authorList>
    </citation>
    <scope>NUCLEOTIDE SEQUENCE [LARGE SCALE GENOMIC DNA]</scope>
    <source>
        <strain evidence="5 6">HB172198</strain>
    </source>
</reference>
<proteinExistence type="predicted"/>
<organism evidence="5 6">
    <name type="scientific">Paenibacillus algicola</name>
    <dbReference type="NCBI Taxonomy" id="2565926"/>
    <lineage>
        <taxon>Bacteria</taxon>
        <taxon>Bacillati</taxon>
        <taxon>Bacillota</taxon>
        <taxon>Bacilli</taxon>
        <taxon>Bacillales</taxon>
        <taxon>Paenibacillaceae</taxon>
        <taxon>Paenibacillus</taxon>
    </lineage>
</organism>
<dbReference type="Proteomes" id="UP000300879">
    <property type="component" value="Chromosome"/>
</dbReference>
<dbReference type="InterPro" id="IPR003313">
    <property type="entry name" value="AraC-bd"/>
</dbReference>
<dbReference type="SUPFAM" id="SSF51215">
    <property type="entry name" value="Regulatory protein AraC"/>
    <property type="match status" value="1"/>
</dbReference>
<evidence type="ECO:0000313" key="5">
    <source>
        <dbReference type="EMBL" id="QCT01747.1"/>
    </source>
</evidence>
<keyword evidence="2" id="KW-0238">DNA-binding</keyword>
<dbReference type="InterPro" id="IPR020449">
    <property type="entry name" value="Tscrpt_reg_AraC-type_HTH"/>
</dbReference>
<dbReference type="RefSeq" id="WP_138224823.1">
    <property type="nucleotide sequence ID" value="NZ_CP040396.1"/>
</dbReference>
<keyword evidence="1" id="KW-0805">Transcription regulation</keyword>
<gene>
    <name evidence="5" type="ORF">E6C60_1029</name>
</gene>
<evidence type="ECO:0000256" key="2">
    <source>
        <dbReference type="ARBA" id="ARBA00023125"/>
    </source>
</evidence>
<evidence type="ECO:0000256" key="3">
    <source>
        <dbReference type="ARBA" id="ARBA00023163"/>
    </source>
</evidence>
<dbReference type="GO" id="GO:0003700">
    <property type="term" value="F:DNA-binding transcription factor activity"/>
    <property type="evidence" value="ECO:0007669"/>
    <property type="project" value="InterPro"/>
</dbReference>
<protein>
    <submittedName>
        <fullName evidence="5">AraC family transcriptional regulator</fullName>
    </submittedName>
</protein>
<name>A0A4P8XGV4_9BACL</name>
<dbReference type="PANTHER" id="PTHR43280">
    <property type="entry name" value="ARAC-FAMILY TRANSCRIPTIONAL REGULATOR"/>
    <property type="match status" value="1"/>
</dbReference>
<dbReference type="SMART" id="SM00342">
    <property type="entry name" value="HTH_ARAC"/>
    <property type="match status" value="1"/>
</dbReference>
<dbReference type="EMBL" id="CP040396">
    <property type="protein sequence ID" value="QCT01747.1"/>
    <property type="molecule type" value="Genomic_DNA"/>
</dbReference>
<dbReference type="SUPFAM" id="SSF46689">
    <property type="entry name" value="Homeodomain-like"/>
    <property type="match status" value="1"/>
</dbReference>
<dbReference type="PRINTS" id="PR00032">
    <property type="entry name" value="HTHARAC"/>
</dbReference>
<dbReference type="PANTHER" id="PTHR43280:SF28">
    <property type="entry name" value="HTH-TYPE TRANSCRIPTIONAL ACTIVATOR RHAS"/>
    <property type="match status" value="1"/>
</dbReference>
<dbReference type="InterPro" id="IPR009057">
    <property type="entry name" value="Homeodomain-like_sf"/>
</dbReference>
<keyword evidence="6" id="KW-1185">Reference proteome</keyword>
<dbReference type="InterPro" id="IPR037923">
    <property type="entry name" value="HTH-like"/>
</dbReference>
<accession>A0A4P8XGV4</accession>
<dbReference type="OrthoDB" id="182958at2"/>
<dbReference type="InterPro" id="IPR014710">
    <property type="entry name" value="RmlC-like_jellyroll"/>
</dbReference>
<dbReference type="InterPro" id="IPR018060">
    <property type="entry name" value="HTH_AraC"/>
</dbReference>
<sequence length="291" mass="33415">MTGIPQYITSFPNMHTALPVHFSLNRLPAGYRAHRHDFLEFSYVVEGRGFETINGVQHPMLPGTFTFVLPYQIHELFTDPGSELVLYNCNFGMDFLLQPSPFSTGSEGLGRLIEAEAAAPYYLFDEHSAAEIKRIMTEMHKEYQGNDWGRSTRLAIKLMEALILFHRSRSKHSRSSAPAIPSQTRAAWHIIHYLQQHYTREDLTLTELSKQFAMSVSRISEVIKEKTGQHYLELLNDLRIRHAIGLMGSTEMSMTEIAHESGYGSYKTFSRIFRERQGVVPSAYRKMKMTF</sequence>
<evidence type="ECO:0000256" key="1">
    <source>
        <dbReference type="ARBA" id="ARBA00023015"/>
    </source>
</evidence>
<dbReference type="Pfam" id="PF02311">
    <property type="entry name" value="AraC_binding"/>
    <property type="match status" value="1"/>
</dbReference>
<dbReference type="Pfam" id="PF12833">
    <property type="entry name" value="HTH_18"/>
    <property type="match status" value="1"/>
</dbReference>
<dbReference type="KEGG" id="palo:E6C60_1029"/>
<evidence type="ECO:0000313" key="6">
    <source>
        <dbReference type="Proteomes" id="UP000300879"/>
    </source>
</evidence>
<feature type="domain" description="HTH araC/xylS-type" evidence="4">
    <location>
        <begin position="188"/>
        <end position="287"/>
    </location>
</feature>